<accession>A0AA47I878</accession>
<reference evidence="2" key="1">
    <citation type="submission" date="2021-11" db="EMBL/GenBank/DDBJ databases">
        <title>Clostridia strains as spoilage organisms.</title>
        <authorList>
            <person name="Wambui J."/>
            <person name="Stevens M.J.A."/>
            <person name="Stephan R."/>
        </authorList>
    </citation>
    <scope>NUCLEOTIDE SEQUENCE</scope>
    <source>
        <strain evidence="2">CF009</strain>
    </source>
</reference>
<evidence type="ECO:0000313" key="3">
    <source>
        <dbReference type="Proteomes" id="UP001164733"/>
    </source>
</evidence>
<dbReference type="Proteomes" id="UP001164733">
    <property type="component" value="Chromosome"/>
</dbReference>
<dbReference type="RefSeq" id="WP_268056004.1">
    <property type="nucleotide sequence ID" value="NZ_CP086239.1"/>
</dbReference>
<evidence type="ECO:0000259" key="1">
    <source>
        <dbReference type="Pfam" id="PF07508"/>
    </source>
</evidence>
<dbReference type="PANTHER" id="PTHR30461">
    <property type="entry name" value="DNA-INVERTASE FROM LAMBDOID PROPHAGE"/>
    <property type="match status" value="1"/>
</dbReference>
<sequence>MYEISRSISENVTWRQHKRFAYGKVSLPYGHFLGYEKGEDGIPKIVEKETSIARMIYKLFINGKTPSGIAKHLTTNKIPTPAGKEVWQQSTVLSILKNEKYKGDAMLQKSFTVDIH</sequence>
<evidence type="ECO:0000313" key="2">
    <source>
        <dbReference type="EMBL" id="WAG61790.1"/>
    </source>
</evidence>
<dbReference type="GO" id="GO:0000150">
    <property type="term" value="F:DNA strand exchange activity"/>
    <property type="evidence" value="ECO:0007669"/>
    <property type="project" value="InterPro"/>
</dbReference>
<dbReference type="InterPro" id="IPR038109">
    <property type="entry name" value="DNA_bind_recomb_sf"/>
</dbReference>
<gene>
    <name evidence="2" type="ORF">LL038_05965</name>
</gene>
<protein>
    <submittedName>
        <fullName evidence="2">Recombinase family protein</fullName>
    </submittedName>
</protein>
<dbReference type="InterPro" id="IPR011109">
    <property type="entry name" value="DNA_bind_recombinase_dom"/>
</dbReference>
<dbReference type="PANTHER" id="PTHR30461:SF23">
    <property type="entry name" value="DNA RECOMBINASE-RELATED"/>
    <property type="match status" value="1"/>
</dbReference>
<feature type="domain" description="Recombinase" evidence="1">
    <location>
        <begin position="47"/>
        <end position="110"/>
    </location>
</feature>
<name>A0AA47I878_9CLOT</name>
<dbReference type="Gene3D" id="3.90.1750.20">
    <property type="entry name" value="Putative Large Serine Recombinase, Chain B, Domain 2"/>
    <property type="match status" value="1"/>
</dbReference>
<proteinExistence type="predicted"/>
<dbReference type="GO" id="GO:0003677">
    <property type="term" value="F:DNA binding"/>
    <property type="evidence" value="ECO:0007669"/>
    <property type="project" value="InterPro"/>
</dbReference>
<dbReference type="Pfam" id="PF07508">
    <property type="entry name" value="Recombinase"/>
    <property type="match status" value="1"/>
</dbReference>
<dbReference type="AlphaFoldDB" id="A0AA47I878"/>
<organism evidence="2 3">
    <name type="scientific">Clostridium estertheticum</name>
    <dbReference type="NCBI Taxonomy" id="238834"/>
    <lineage>
        <taxon>Bacteria</taxon>
        <taxon>Bacillati</taxon>
        <taxon>Bacillota</taxon>
        <taxon>Clostridia</taxon>
        <taxon>Eubacteriales</taxon>
        <taxon>Clostridiaceae</taxon>
        <taxon>Clostridium</taxon>
    </lineage>
</organism>
<dbReference type="InterPro" id="IPR050639">
    <property type="entry name" value="SSR_resolvase"/>
</dbReference>
<dbReference type="EMBL" id="CP086239">
    <property type="protein sequence ID" value="WAG61790.1"/>
    <property type="molecule type" value="Genomic_DNA"/>
</dbReference>